<evidence type="ECO:0000256" key="5">
    <source>
        <dbReference type="ARBA" id="ARBA00022771"/>
    </source>
</evidence>
<accession>A0A1B6IPH7</accession>
<dbReference type="PROSITE" id="PS50157">
    <property type="entry name" value="ZINC_FINGER_C2H2_2"/>
    <property type="match status" value="6"/>
</dbReference>
<feature type="domain" description="C2H2-type" evidence="13">
    <location>
        <begin position="981"/>
        <end position="1009"/>
    </location>
</feature>
<dbReference type="InterPro" id="IPR050688">
    <property type="entry name" value="Zinc_finger/UBP_domain"/>
</dbReference>
<feature type="domain" description="C2H2-type" evidence="13">
    <location>
        <begin position="908"/>
        <end position="935"/>
    </location>
</feature>
<evidence type="ECO:0000256" key="4">
    <source>
        <dbReference type="ARBA" id="ARBA00022737"/>
    </source>
</evidence>
<dbReference type="SUPFAM" id="SSF57667">
    <property type="entry name" value="beta-beta-alpha zinc fingers"/>
    <property type="match status" value="3"/>
</dbReference>
<comment type="subcellular location">
    <subcellularLocation>
        <location evidence="1">Nucleus</location>
    </subcellularLocation>
</comment>
<dbReference type="GO" id="GO:0005634">
    <property type="term" value="C:nucleus"/>
    <property type="evidence" value="ECO:0007669"/>
    <property type="project" value="UniProtKB-SubCell"/>
</dbReference>
<evidence type="ECO:0000256" key="11">
    <source>
        <dbReference type="PROSITE-ProRule" id="PRU00042"/>
    </source>
</evidence>
<feature type="domain" description="C2H2-type" evidence="13">
    <location>
        <begin position="1010"/>
        <end position="1037"/>
    </location>
</feature>
<evidence type="ECO:0000256" key="7">
    <source>
        <dbReference type="ARBA" id="ARBA00023015"/>
    </source>
</evidence>
<keyword evidence="7" id="KW-0805">Transcription regulation</keyword>
<comment type="similarity">
    <text evidence="2">Belongs to the krueppel C2H2-type zinc-finger protein family.</text>
</comment>
<feature type="region of interest" description="Disordered" evidence="12">
    <location>
        <begin position="682"/>
        <end position="704"/>
    </location>
</feature>
<organism evidence="14">
    <name type="scientific">Homalodisca liturata</name>
    <dbReference type="NCBI Taxonomy" id="320908"/>
    <lineage>
        <taxon>Eukaryota</taxon>
        <taxon>Metazoa</taxon>
        <taxon>Ecdysozoa</taxon>
        <taxon>Arthropoda</taxon>
        <taxon>Hexapoda</taxon>
        <taxon>Insecta</taxon>
        <taxon>Pterygota</taxon>
        <taxon>Neoptera</taxon>
        <taxon>Paraneoptera</taxon>
        <taxon>Hemiptera</taxon>
        <taxon>Auchenorrhyncha</taxon>
        <taxon>Membracoidea</taxon>
        <taxon>Cicadellidae</taxon>
        <taxon>Cicadellinae</taxon>
        <taxon>Proconiini</taxon>
        <taxon>Homalodisca</taxon>
    </lineage>
</organism>
<evidence type="ECO:0000256" key="1">
    <source>
        <dbReference type="ARBA" id="ARBA00004123"/>
    </source>
</evidence>
<evidence type="ECO:0000256" key="10">
    <source>
        <dbReference type="ARBA" id="ARBA00023242"/>
    </source>
</evidence>
<dbReference type="GO" id="GO:0003690">
    <property type="term" value="F:double-stranded DNA binding"/>
    <property type="evidence" value="ECO:0007669"/>
    <property type="project" value="UniProtKB-ARBA"/>
</dbReference>
<keyword evidence="4" id="KW-0677">Repeat</keyword>
<gene>
    <name evidence="14" type="ORF">g.11944</name>
</gene>
<keyword evidence="5 11" id="KW-0863">Zinc-finger</keyword>
<feature type="domain" description="C2H2-type" evidence="13">
    <location>
        <begin position="936"/>
        <end position="963"/>
    </location>
</feature>
<dbReference type="AlphaFoldDB" id="A0A1B6IPH7"/>
<evidence type="ECO:0000256" key="6">
    <source>
        <dbReference type="ARBA" id="ARBA00022833"/>
    </source>
</evidence>
<dbReference type="Gene3D" id="3.30.160.60">
    <property type="entry name" value="Classic Zinc Finger"/>
    <property type="match status" value="6"/>
</dbReference>
<evidence type="ECO:0000313" key="14">
    <source>
        <dbReference type="EMBL" id="JAS88826.1"/>
    </source>
</evidence>
<feature type="domain" description="C2H2-type" evidence="13">
    <location>
        <begin position="1038"/>
        <end position="1065"/>
    </location>
</feature>
<evidence type="ECO:0000256" key="2">
    <source>
        <dbReference type="ARBA" id="ARBA00006991"/>
    </source>
</evidence>
<evidence type="ECO:0000256" key="12">
    <source>
        <dbReference type="SAM" id="MobiDB-lite"/>
    </source>
</evidence>
<dbReference type="GO" id="GO:0008270">
    <property type="term" value="F:zinc ion binding"/>
    <property type="evidence" value="ECO:0007669"/>
    <property type="project" value="UniProtKB-KW"/>
</dbReference>
<keyword evidence="8" id="KW-0238">DNA-binding</keyword>
<dbReference type="FunFam" id="3.30.160.60:FF:000446">
    <property type="entry name" value="Zinc finger protein"/>
    <property type="match status" value="1"/>
</dbReference>
<evidence type="ECO:0000256" key="3">
    <source>
        <dbReference type="ARBA" id="ARBA00022723"/>
    </source>
</evidence>
<dbReference type="InterPro" id="IPR013087">
    <property type="entry name" value="Znf_C2H2_type"/>
</dbReference>
<dbReference type="GO" id="GO:0045944">
    <property type="term" value="P:positive regulation of transcription by RNA polymerase II"/>
    <property type="evidence" value="ECO:0007669"/>
    <property type="project" value="TreeGrafter"/>
</dbReference>
<name>A0A1B6IPH7_9HEMI</name>
<evidence type="ECO:0000259" key="13">
    <source>
        <dbReference type="PROSITE" id="PS50157"/>
    </source>
</evidence>
<keyword evidence="10" id="KW-0539">Nucleus</keyword>
<keyword evidence="9" id="KW-0804">Transcription</keyword>
<dbReference type="PANTHER" id="PTHR24403">
    <property type="entry name" value="ZINC FINGER PROTEIN"/>
    <property type="match status" value="1"/>
</dbReference>
<proteinExistence type="inferred from homology"/>
<keyword evidence="6" id="KW-0862">Zinc</keyword>
<dbReference type="Pfam" id="PF00096">
    <property type="entry name" value="zf-C2H2"/>
    <property type="match status" value="1"/>
</dbReference>
<dbReference type="SMART" id="SM00355">
    <property type="entry name" value="ZnF_C2H2"/>
    <property type="match status" value="11"/>
</dbReference>
<evidence type="ECO:0000256" key="8">
    <source>
        <dbReference type="ARBA" id="ARBA00023125"/>
    </source>
</evidence>
<dbReference type="FunFam" id="3.30.160.60:FF:001370">
    <property type="entry name" value="Zinc finger protein"/>
    <property type="match status" value="1"/>
</dbReference>
<dbReference type="PROSITE" id="PS00028">
    <property type="entry name" value="ZINC_FINGER_C2H2_1"/>
    <property type="match status" value="4"/>
</dbReference>
<evidence type="ECO:0000256" key="9">
    <source>
        <dbReference type="ARBA" id="ARBA00023163"/>
    </source>
</evidence>
<feature type="compositionally biased region" description="Polar residues" evidence="12">
    <location>
        <begin position="688"/>
        <end position="704"/>
    </location>
</feature>
<keyword evidence="3" id="KW-0479">Metal-binding</keyword>
<feature type="domain" description="C2H2-type" evidence="13">
    <location>
        <begin position="847"/>
        <end position="876"/>
    </location>
</feature>
<dbReference type="FunFam" id="3.30.160.60:FF:000688">
    <property type="entry name" value="zinc finger protein 197 isoform X1"/>
    <property type="match status" value="1"/>
</dbReference>
<dbReference type="InterPro" id="IPR036236">
    <property type="entry name" value="Znf_C2H2_sf"/>
</dbReference>
<sequence>MKVRKEQFLLPKAKNTSPAKWLQPIKKTCDFTKTFTCTSVPSQPPIEGLPSALLAKIKPDVLLSNGDIIVSGHTSGSLLWQQQDGILRQALLNTEKGVKLEEKSSEPIKVDSCQNQNVIPGVASNTGLLAITTVSPQQLTPIAASQVIKMNDYQVILSNDSLPMSWHENVKKSHILPVASLPPIKPKTDPGYVISEQQISFTSLGNVNVLSQNQFSTILIKDGKTTLPGNSSVNYEVNQISMCKRTVNKSVTRTVKSRKKPAQTKKIMLKPTSSLLSQTALDYRNKTDDTSQVGVVCETSDFTPVKTCTDSIKVASQGTEILYKTAEPVALVRNVLPTPPSSIILTPQDCVQPIDSSLKSQSTLESNLPLAKFSDKTIFSQSTGATKSSEPGIVQYNSASDIIEHSETETNILMSSDSCSTNQGHMLTLSGSVQVMDGSVLIDSDTAVICAEEQTTLLHANVLADSSHSADIVRSEDYHNDQAETILPSDIEHHEENHTQEYTNKLLSQLSDQGALPSMSSSQVSSVLNALAPSEKTSLNDMNSVNNSKNTKEPVKCEPTEFVKIEGTQISNNIKIKTKGCEPKYRVCELNKHTCFRCVNCMFLSLKPEIVEKHWSEEHTLLRTEPIDKQLTKRQIKCLGCMNVFHTKYALQIHLLCDHNVITTEVHDIIAATLAANRAQREAKRQATGKSANSNKTKVVSQQTEPVKIAPSVAPTSVPMSLDTTIYQLNVTTGASQPAVTIGTEQQKNDTWNEVATINAVLAEPTKVDEPKPDQVTEFPPTPNFSLFSDLQLNNDKDTTAVIPEACSEVDNKKPVFDKCAQNLPRPKVIKSRTKSDVGSTTIKFKYKCRVERCGVRLTNAVSMEHHLRCHKVDSDVMYCTECDFTAISWNSLAMHLWREHKVDVDLFSCKQCDYKTNSYSKLNNHVKIHSNERPFLCDICGKGFKTTKQLRNHKGIHRAKRKFEGSLSDFMDIDIALRKNTCNICGRTFADSRILKIHTENVHNKARPYLCSFCSHSASSKSSLRIHVRQHTGEKPFSCSECDYVTSDHNSLRRHKMRHSGKRPYHCPHCSYTSIQATTYKAHLKNKHPGLDEGLMFSCPMCPFRTIKKDNFLTHKAQHGVVVIDGFQNKQKNPDTQQVSLNHNGIEQFFNVDKHCKIVIVE</sequence>
<dbReference type="EMBL" id="GECU01018880">
    <property type="protein sequence ID" value="JAS88826.1"/>
    <property type="molecule type" value="Transcribed_RNA"/>
</dbReference>
<reference evidence="14" key="1">
    <citation type="submission" date="2015-11" db="EMBL/GenBank/DDBJ databases">
        <title>De novo transcriptome assembly of four potential Pierce s Disease insect vectors from Arizona vineyards.</title>
        <authorList>
            <person name="Tassone E.E."/>
        </authorList>
    </citation>
    <scope>NUCLEOTIDE SEQUENCE</scope>
</reference>
<dbReference type="GO" id="GO:0030674">
    <property type="term" value="F:protein-macromolecule adaptor activity"/>
    <property type="evidence" value="ECO:0007669"/>
    <property type="project" value="UniProtKB-ARBA"/>
</dbReference>
<dbReference type="PANTHER" id="PTHR24403:SF67">
    <property type="entry name" value="FI01116P-RELATED"/>
    <property type="match status" value="1"/>
</dbReference>
<protein>
    <recommendedName>
        <fullName evidence="13">C2H2-type domain-containing protein</fullName>
    </recommendedName>
</protein>